<dbReference type="Pfam" id="PF22665">
    <property type="entry name" value="WHD_DUF6293"/>
    <property type="match status" value="1"/>
</dbReference>
<geneLocation type="plasmid" evidence="2">
    <name>pR1SE2</name>
</geneLocation>
<dbReference type="AlphaFoldDB" id="A0A220SX98"/>
<accession>A0A220SX98</accession>
<name>A0A220SX98_9EURY</name>
<organism evidence="2">
    <name type="scientific">Halorubrum lacusprofundi</name>
    <dbReference type="NCBI Taxonomy" id="2247"/>
    <lineage>
        <taxon>Archaea</taxon>
        <taxon>Methanobacteriati</taxon>
        <taxon>Methanobacteriota</taxon>
        <taxon>Stenosarchaea group</taxon>
        <taxon>Halobacteria</taxon>
        <taxon>Halobacteriales</taxon>
        <taxon>Haloferacaceae</taxon>
        <taxon>Halorubrum</taxon>
    </lineage>
</organism>
<evidence type="ECO:0000259" key="1">
    <source>
        <dbReference type="Pfam" id="PF22665"/>
    </source>
</evidence>
<protein>
    <recommendedName>
        <fullName evidence="1">DUF6293 domain-containing protein</fullName>
    </recommendedName>
</protein>
<reference evidence="2" key="1">
    <citation type="submission" date="2016-09" db="EMBL/GenBank/DDBJ databases">
        <title>A plasmid goes viral.</title>
        <authorList>
            <person name="Erdmann S."/>
            <person name="Tschitschko B."/>
            <person name="Cavicchioli R."/>
        </authorList>
    </citation>
    <scope>NUCLEOTIDE SEQUENCE</scope>
    <source>
        <strain evidence="2">HLS1</strain>
        <plasmid evidence="2">pR1SE2</plasmid>
    </source>
</reference>
<keyword evidence="2" id="KW-0614">Plasmid</keyword>
<proteinExistence type="predicted"/>
<dbReference type="EMBL" id="KX906370">
    <property type="protein sequence ID" value="ASK38336.1"/>
    <property type="molecule type" value="Genomic_DNA"/>
</dbReference>
<evidence type="ECO:0000313" key="2">
    <source>
        <dbReference type="EMBL" id="ASK38336.1"/>
    </source>
</evidence>
<feature type="domain" description="DUF6293" evidence="1">
    <location>
        <begin position="40"/>
        <end position="141"/>
    </location>
</feature>
<sequence length="155" mass="17149">MLACMFTDADPYYVVPEGYNEDTEEEHKTVSHGMESIKSLPAYPVTEPDLQLIQVLAFIEEEQPDDSPYGVLLKDIGEYLLEQDLPAVHGSNKSPGEAEDIYPTVNQKVVNPLLKRQLISKTRLNGGTQIRTTQEGKEMLALAESLTGEQPSGTL</sequence>
<dbReference type="InterPro" id="IPR054162">
    <property type="entry name" value="DUF6293_C"/>
</dbReference>